<keyword evidence="4" id="KW-0805">Transcription regulation</keyword>
<dbReference type="Gene3D" id="4.10.240.10">
    <property type="entry name" value="Zn(2)-C6 fungal-type DNA-binding domain"/>
    <property type="match status" value="1"/>
</dbReference>
<dbReference type="PROSITE" id="PS00463">
    <property type="entry name" value="ZN2_CY6_FUNGAL_1"/>
    <property type="match status" value="1"/>
</dbReference>
<feature type="domain" description="Zn(2)-C6 fungal-type" evidence="9">
    <location>
        <begin position="23"/>
        <end position="52"/>
    </location>
</feature>
<dbReference type="Proteomes" id="UP001182556">
    <property type="component" value="Unassembled WGS sequence"/>
</dbReference>
<dbReference type="PANTHER" id="PTHR31845">
    <property type="entry name" value="FINGER DOMAIN PROTEIN, PUTATIVE-RELATED"/>
    <property type="match status" value="1"/>
</dbReference>
<name>A0AAD9L778_PAPLA</name>
<keyword evidence="11" id="KW-1185">Reference proteome</keyword>
<evidence type="ECO:0000313" key="11">
    <source>
        <dbReference type="Proteomes" id="UP001182556"/>
    </source>
</evidence>
<accession>A0AAD9L778</accession>
<dbReference type="InterPro" id="IPR051089">
    <property type="entry name" value="prtT"/>
</dbReference>
<dbReference type="GO" id="GO:0000976">
    <property type="term" value="F:transcription cis-regulatory region binding"/>
    <property type="evidence" value="ECO:0007669"/>
    <property type="project" value="TreeGrafter"/>
</dbReference>
<evidence type="ECO:0000313" key="10">
    <source>
        <dbReference type="EMBL" id="KAK1925956.1"/>
    </source>
</evidence>
<evidence type="ECO:0000256" key="6">
    <source>
        <dbReference type="ARBA" id="ARBA00023163"/>
    </source>
</evidence>
<keyword evidence="6" id="KW-0804">Transcription</keyword>
<comment type="caution">
    <text evidence="10">The sequence shown here is derived from an EMBL/GenBank/DDBJ whole genome shotgun (WGS) entry which is preliminary data.</text>
</comment>
<feature type="compositionally biased region" description="Polar residues" evidence="8">
    <location>
        <begin position="180"/>
        <end position="190"/>
    </location>
</feature>
<dbReference type="SMART" id="SM00066">
    <property type="entry name" value="GAL4"/>
    <property type="match status" value="1"/>
</dbReference>
<dbReference type="GO" id="GO:0000981">
    <property type="term" value="F:DNA-binding transcription factor activity, RNA polymerase II-specific"/>
    <property type="evidence" value="ECO:0007669"/>
    <property type="project" value="InterPro"/>
</dbReference>
<dbReference type="PANTHER" id="PTHR31845:SF34">
    <property type="entry name" value="TRANSCRIPTIONAL ACTIVATOR OF PROTEASES PRTT"/>
    <property type="match status" value="1"/>
</dbReference>
<dbReference type="Pfam" id="PF04082">
    <property type="entry name" value="Fungal_trans"/>
    <property type="match status" value="1"/>
</dbReference>
<evidence type="ECO:0000256" key="3">
    <source>
        <dbReference type="ARBA" id="ARBA00022833"/>
    </source>
</evidence>
<comment type="subcellular location">
    <subcellularLocation>
        <location evidence="1">Nucleus</location>
    </subcellularLocation>
</comment>
<dbReference type="GO" id="GO:0005634">
    <property type="term" value="C:nucleus"/>
    <property type="evidence" value="ECO:0007669"/>
    <property type="project" value="UniProtKB-SubCell"/>
</dbReference>
<dbReference type="InterPro" id="IPR001138">
    <property type="entry name" value="Zn2Cys6_DnaBD"/>
</dbReference>
<keyword evidence="5" id="KW-0238">DNA-binding</keyword>
<gene>
    <name evidence="10" type="ORF">DB88DRAFT_471925</name>
</gene>
<feature type="region of interest" description="Disordered" evidence="8">
    <location>
        <begin position="1"/>
        <end position="21"/>
    </location>
</feature>
<protein>
    <recommendedName>
        <fullName evidence="9">Zn(2)-C6 fungal-type domain-containing protein</fullName>
    </recommendedName>
</protein>
<organism evidence="10 11">
    <name type="scientific">Papiliotrema laurentii</name>
    <name type="common">Cryptococcus laurentii</name>
    <dbReference type="NCBI Taxonomy" id="5418"/>
    <lineage>
        <taxon>Eukaryota</taxon>
        <taxon>Fungi</taxon>
        <taxon>Dikarya</taxon>
        <taxon>Basidiomycota</taxon>
        <taxon>Agaricomycotina</taxon>
        <taxon>Tremellomycetes</taxon>
        <taxon>Tremellales</taxon>
        <taxon>Rhynchogastremaceae</taxon>
        <taxon>Papiliotrema</taxon>
    </lineage>
</organism>
<dbReference type="SMART" id="SM00906">
    <property type="entry name" value="Fungal_trans"/>
    <property type="match status" value="1"/>
</dbReference>
<dbReference type="GO" id="GO:0006351">
    <property type="term" value="P:DNA-templated transcription"/>
    <property type="evidence" value="ECO:0007669"/>
    <property type="project" value="InterPro"/>
</dbReference>
<evidence type="ECO:0000259" key="9">
    <source>
        <dbReference type="PROSITE" id="PS50048"/>
    </source>
</evidence>
<dbReference type="AlphaFoldDB" id="A0AAD9L778"/>
<dbReference type="GO" id="GO:0008270">
    <property type="term" value="F:zinc ion binding"/>
    <property type="evidence" value="ECO:0007669"/>
    <property type="project" value="InterPro"/>
</dbReference>
<evidence type="ECO:0000256" key="4">
    <source>
        <dbReference type="ARBA" id="ARBA00023015"/>
    </source>
</evidence>
<feature type="compositionally biased region" description="Low complexity" evidence="8">
    <location>
        <begin position="1"/>
        <end position="13"/>
    </location>
</feature>
<sequence length="662" mass="72918">MSDTTTGTSSTPSFVRGTRAPQACQRCRQKKMRCTGGKPCVKCLRASEACIFEHRINEPGHDDGIAKEHDAATRIAQLEKTLSSLVHGLPINEPTTITITAKSVTPVSPIPLQSPPHRIAARPGDAGQPIVSTAAGSNPLLELDSLPYSAPSAIPFQLPSQLPSPFGHMVDTPTVLADPSSVTPTSTAKKTSPEDPQSRLETAATGYAPFQPLTYHPSYWENRETSRPTSPKPEDAVPVFEARAAVNDDPISLGWVNGASGEALVDFFFTHCHPSSPVLAGRVSALELQQTSSYLLTVVIAIATRFYSRSNLSIRPNCPQIDARVPAASAQLAYSHLAATLFRKQHRLADVQATLLLSGWGLQGGGLGPDPWLVTGHCVRLARRMGLHRTPYDVVPDTHEGKVRLRDRWRVWLCWYHFDGFLSLGFGRPQTTWLDPPNEELFLQLSQSLGRSPQDAYISSSVHLTKIARELTFTLHALIDPRPPNERPRSIPELLKDLNQKLDQWTSMWTWSGSLRSIQLGHLATLAKLQAEHVKLCLNALTLRPEVVTEEVYLQKAAEAAITTIQTHAEMTKRDLILRCGVDYFLTSLAQAAVFLIRMHMWPHAIPVDRAVLPHHIETAVTILQETDLSENLYSSHLARVVRDLCRVGGVKLPRQVAPHSQ</sequence>
<feature type="region of interest" description="Disordered" evidence="8">
    <location>
        <begin position="174"/>
        <end position="199"/>
    </location>
</feature>
<dbReference type="CDD" id="cd00067">
    <property type="entry name" value="GAL4"/>
    <property type="match status" value="1"/>
</dbReference>
<evidence type="ECO:0000256" key="7">
    <source>
        <dbReference type="ARBA" id="ARBA00023242"/>
    </source>
</evidence>
<dbReference type="CDD" id="cd12148">
    <property type="entry name" value="fungal_TF_MHR"/>
    <property type="match status" value="1"/>
</dbReference>
<dbReference type="EMBL" id="JAODAN010000003">
    <property type="protein sequence ID" value="KAK1925956.1"/>
    <property type="molecule type" value="Genomic_DNA"/>
</dbReference>
<dbReference type="InterPro" id="IPR007219">
    <property type="entry name" value="XnlR_reg_dom"/>
</dbReference>
<reference evidence="10" key="1">
    <citation type="submission" date="2023-02" db="EMBL/GenBank/DDBJ databases">
        <title>Identification and recombinant expression of a fungal hydrolase from Papiliotrema laurentii that hydrolyzes apple cutin and clears colloidal polyester polyurethane.</title>
        <authorList>
            <consortium name="DOE Joint Genome Institute"/>
            <person name="Roman V.A."/>
            <person name="Bojanowski C."/>
            <person name="Crable B.R."/>
            <person name="Wagner D.N."/>
            <person name="Hung C.S."/>
            <person name="Nadeau L.J."/>
            <person name="Schratz L."/>
            <person name="Haridas S."/>
            <person name="Pangilinan J."/>
            <person name="Lipzen A."/>
            <person name="Na H."/>
            <person name="Yan M."/>
            <person name="Ng V."/>
            <person name="Grigoriev I.V."/>
            <person name="Spatafora J.W."/>
            <person name="Barlow D."/>
            <person name="Biffinger J."/>
            <person name="Kelley-Loughnane N."/>
            <person name="Varaljay V.A."/>
            <person name="Crookes-Goodson W.J."/>
        </authorList>
    </citation>
    <scope>NUCLEOTIDE SEQUENCE</scope>
    <source>
        <strain evidence="10">5307AH</strain>
    </source>
</reference>
<proteinExistence type="predicted"/>
<dbReference type="Pfam" id="PF00172">
    <property type="entry name" value="Zn_clus"/>
    <property type="match status" value="1"/>
</dbReference>
<evidence type="ECO:0000256" key="2">
    <source>
        <dbReference type="ARBA" id="ARBA00022723"/>
    </source>
</evidence>
<dbReference type="SUPFAM" id="SSF57701">
    <property type="entry name" value="Zn2/Cys6 DNA-binding domain"/>
    <property type="match status" value="1"/>
</dbReference>
<evidence type="ECO:0000256" key="1">
    <source>
        <dbReference type="ARBA" id="ARBA00004123"/>
    </source>
</evidence>
<evidence type="ECO:0000256" key="8">
    <source>
        <dbReference type="SAM" id="MobiDB-lite"/>
    </source>
</evidence>
<evidence type="ECO:0000256" key="5">
    <source>
        <dbReference type="ARBA" id="ARBA00023125"/>
    </source>
</evidence>
<dbReference type="PROSITE" id="PS50048">
    <property type="entry name" value="ZN2_CY6_FUNGAL_2"/>
    <property type="match status" value="1"/>
</dbReference>
<keyword evidence="3" id="KW-0862">Zinc</keyword>
<dbReference type="InterPro" id="IPR036864">
    <property type="entry name" value="Zn2-C6_fun-type_DNA-bd_sf"/>
</dbReference>
<keyword evidence="2" id="KW-0479">Metal-binding</keyword>
<keyword evidence="7" id="KW-0539">Nucleus</keyword>